<evidence type="ECO:0000313" key="2">
    <source>
        <dbReference type="Proteomes" id="UP000071859"/>
    </source>
</evidence>
<sequence>MRGELFRDVNVALATSYRMASLPAVDAGATRRALVAVACLSPTRSRMHADWVKRLIGEPSRLVDFSGLSQLETRAQCALVRQAVLDRLSIPQACAVVALFSQTPGEKRKAVSGLVEHFSASRPALARAALAADPLADPLWDLLWRRYLPARYGDGLSLREIAGRTNTSKSALARRAVRLDDDLEALERDALASLERLFVNQRVCYMSLDRFGSEP</sequence>
<protein>
    <submittedName>
        <fullName evidence="1">Uncharacterized protein</fullName>
    </submittedName>
</protein>
<organism evidence="1 2">
    <name type="scientific">Caballeronia calidae</name>
    <dbReference type="NCBI Taxonomy" id="1777139"/>
    <lineage>
        <taxon>Bacteria</taxon>
        <taxon>Pseudomonadati</taxon>
        <taxon>Pseudomonadota</taxon>
        <taxon>Betaproteobacteria</taxon>
        <taxon>Burkholderiales</taxon>
        <taxon>Burkholderiaceae</taxon>
        <taxon>Caballeronia</taxon>
    </lineage>
</organism>
<keyword evidence="2" id="KW-1185">Reference proteome</keyword>
<dbReference type="EMBL" id="FCOX02000097">
    <property type="protein sequence ID" value="SAL05978.1"/>
    <property type="molecule type" value="Genomic_DNA"/>
</dbReference>
<dbReference type="AlphaFoldDB" id="A0A158EGM5"/>
<name>A0A158EGM5_9BURK</name>
<accession>A0A158EGM5</accession>
<gene>
    <name evidence="1" type="ORF">AWB78_07806</name>
</gene>
<dbReference type="Proteomes" id="UP000071859">
    <property type="component" value="Unassembled WGS sequence"/>
</dbReference>
<comment type="caution">
    <text evidence="1">The sequence shown here is derived from an EMBL/GenBank/DDBJ whole genome shotgun (WGS) entry which is preliminary data.</text>
</comment>
<proteinExistence type="predicted"/>
<evidence type="ECO:0000313" key="1">
    <source>
        <dbReference type="EMBL" id="SAL05978.1"/>
    </source>
</evidence>
<reference evidence="1" key="1">
    <citation type="submission" date="2016-01" db="EMBL/GenBank/DDBJ databases">
        <authorList>
            <person name="Peeters C."/>
        </authorList>
    </citation>
    <scope>NUCLEOTIDE SEQUENCE</scope>
    <source>
        <strain evidence="1">LMG 29321</strain>
    </source>
</reference>